<dbReference type="InterPro" id="IPR013261">
    <property type="entry name" value="Tim21"/>
</dbReference>
<keyword evidence="3 8" id="KW-0812">Transmembrane</keyword>
<comment type="subunit">
    <text evidence="8">Component of the TIM23 complex.</text>
</comment>
<evidence type="ECO:0000256" key="7">
    <source>
        <dbReference type="ARBA" id="ARBA00023136"/>
    </source>
</evidence>
<keyword evidence="6 8" id="KW-0496">Mitochondrion</keyword>
<keyword evidence="8" id="KW-0811">Translocation</keyword>
<dbReference type="EMBL" id="FN647715">
    <property type="protein sequence ID" value="CBN78209.1"/>
    <property type="molecule type" value="Genomic_DNA"/>
</dbReference>
<proteinExistence type="inferred from homology"/>
<dbReference type="GO" id="GO:0005744">
    <property type="term" value="C:TIM23 mitochondrial import inner membrane translocase complex"/>
    <property type="evidence" value="ECO:0007669"/>
    <property type="project" value="UniProtKB-UniRule"/>
</dbReference>
<keyword evidence="7 8" id="KW-0472">Membrane</keyword>
<keyword evidence="8" id="KW-0653">Protein transport</keyword>
<dbReference type="Pfam" id="PF08294">
    <property type="entry name" value="TIM21"/>
    <property type="match status" value="1"/>
</dbReference>
<dbReference type="AlphaFoldDB" id="D8LCH3"/>
<evidence type="ECO:0000256" key="6">
    <source>
        <dbReference type="ARBA" id="ARBA00023128"/>
    </source>
</evidence>
<keyword evidence="4" id="KW-0809">Transit peptide</keyword>
<dbReference type="eggNOG" id="KOG4836">
    <property type="taxonomic scope" value="Eukaryota"/>
</dbReference>
<dbReference type="OrthoDB" id="436405at2759"/>
<evidence type="ECO:0000256" key="9">
    <source>
        <dbReference type="SAM" id="MobiDB-lite"/>
    </source>
</evidence>
<evidence type="ECO:0000313" key="11">
    <source>
        <dbReference type="Proteomes" id="UP000002630"/>
    </source>
</evidence>
<keyword evidence="8" id="KW-0999">Mitochondrion inner membrane</keyword>
<evidence type="ECO:0000256" key="5">
    <source>
        <dbReference type="ARBA" id="ARBA00022989"/>
    </source>
</evidence>
<reference evidence="10 11" key="1">
    <citation type="journal article" date="2010" name="Nature">
        <title>The Ectocarpus genome and the independent evolution of multicellularity in brown algae.</title>
        <authorList>
            <person name="Cock J.M."/>
            <person name="Sterck L."/>
            <person name="Rouze P."/>
            <person name="Scornet D."/>
            <person name="Allen A.E."/>
            <person name="Amoutzias G."/>
            <person name="Anthouard V."/>
            <person name="Artiguenave F."/>
            <person name="Aury J.M."/>
            <person name="Badger J.H."/>
            <person name="Beszteri B."/>
            <person name="Billiau K."/>
            <person name="Bonnet E."/>
            <person name="Bothwell J.H."/>
            <person name="Bowler C."/>
            <person name="Boyen C."/>
            <person name="Brownlee C."/>
            <person name="Carrano C.J."/>
            <person name="Charrier B."/>
            <person name="Cho G.Y."/>
            <person name="Coelho S.M."/>
            <person name="Collen J."/>
            <person name="Corre E."/>
            <person name="Da Silva C."/>
            <person name="Delage L."/>
            <person name="Delaroque N."/>
            <person name="Dittami S.M."/>
            <person name="Doulbeau S."/>
            <person name="Elias M."/>
            <person name="Farnham G."/>
            <person name="Gachon C.M."/>
            <person name="Gschloessl B."/>
            <person name="Heesch S."/>
            <person name="Jabbari K."/>
            <person name="Jubin C."/>
            <person name="Kawai H."/>
            <person name="Kimura K."/>
            <person name="Kloareg B."/>
            <person name="Kupper F.C."/>
            <person name="Lang D."/>
            <person name="Le Bail A."/>
            <person name="Leblanc C."/>
            <person name="Lerouge P."/>
            <person name="Lohr M."/>
            <person name="Lopez P.J."/>
            <person name="Martens C."/>
            <person name="Maumus F."/>
            <person name="Michel G."/>
            <person name="Miranda-Saavedra D."/>
            <person name="Morales J."/>
            <person name="Moreau H."/>
            <person name="Motomura T."/>
            <person name="Nagasato C."/>
            <person name="Napoli C.A."/>
            <person name="Nelson D.R."/>
            <person name="Nyvall-Collen P."/>
            <person name="Peters A.F."/>
            <person name="Pommier C."/>
            <person name="Potin P."/>
            <person name="Poulain J."/>
            <person name="Quesneville H."/>
            <person name="Read B."/>
            <person name="Rensing S.A."/>
            <person name="Ritter A."/>
            <person name="Rousvoal S."/>
            <person name="Samanta M."/>
            <person name="Samson G."/>
            <person name="Schroeder D.C."/>
            <person name="Segurens B."/>
            <person name="Strittmatter M."/>
            <person name="Tonon T."/>
            <person name="Tregear J.W."/>
            <person name="Valentin K."/>
            <person name="von Dassow P."/>
            <person name="Yamagishi T."/>
            <person name="Van de Peer Y."/>
            <person name="Wincker P."/>
        </authorList>
    </citation>
    <scope>NUCLEOTIDE SEQUENCE [LARGE SCALE GENOMIC DNA]</scope>
    <source>
        <strain evidence="11">Ec32 / CCAP1310/4</strain>
    </source>
</reference>
<evidence type="ECO:0000256" key="1">
    <source>
        <dbReference type="ARBA" id="ARBA00004304"/>
    </source>
</evidence>
<keyword evidence="8" id="KW-0813">Transport</keyword>
<comment type="function">
    <text evidence="8">Essential component of the TIM23 complex, a complex that mediates the translocation of transit peptide-containing proteins across the mitochondrial inner membrane.</text>
</comment>
<feature type="region of interest" description="Disordered" evidence="9">
    <location>
        <begin position="1"/>
        <end position="38"/>
    </location>
</feature>
<evidence type="ECO:0000256" key="3">
    <source>
        <dbReference type="ARBA" id="ARBA00022692"/>
    </source>
</evidence>
<feature type="transmembrane region" description="Helical" evidence="8">
    <location>
        <begin position="48"/>
        <end position="69"/>
    </location>
</feature>
<feature type="compositionally biased region" description="Low complexity" evidence="9">
    <location>
        <begin position="15"/>
        <end position="26"/>
    </location>
</feature>
<dbReference type="InParanoid" id="D8LCH3"/>
<dbReference type="EMBL" id="FN649752">
    <property type="protein sequence ID" value="CBN78209.1"/>
    <property type="molecule type" value="Genomic_DNA"/>
</dbReference>
<evidence type="ECO:0000256" key="4">
    <source>
        <dbReference type="ARBA" id="ARBA00022946"/>
    </source>
</evidence>
<dbReference type="Gene3D" id="3.10.450.320">
    <property type="entry name" value="Mitochondrial import inner membrane translocase subunit Tim21"/>
    <property type="match status" value="1"/>
</dbReference>
<dbReference type="PANTHER" id="PTHR13032">
    <property type="entry name" value="MITOCHONDRIAL IMPORT INNER MEMBRANE TRANSLOCASE SUBUNIT TIM21"/>
    <property type="match status" value="1"/>
</dbReference>
<sequence length="205" mass="23024">MMSKASRKGDDSKGEQQQQQKQQGEEQQYEDADYEPEPEEKISIVKTVAGVCVLGLVVAALSATITELWPSHMAPQSIMSHAHDVFQADPDTANHFGTPLKGYGRDNNRHREGRRNFVEHVDHEDPIDKSKRTRVRFNVEGPHGHGMAYAEVSNKMESGEWVYLCVQDLQTGHVITLHDNRALLMAQAQAGSDEEKNAFRKMLGQ</sequence>
<comment type="similarity">
    <text evidence="2 8">Belongs to the TIM21 family.</text>
</comment>
<dbReference type="GO" id="GO:0030150">
    <property type="term" value="P:protein import into mitochondrial matrix"/>
    <property type="evidence" value="ECO:0007669"/>
    <property type="project" value="UniProtKB-UniRule"/>
</dbReference>
<gene>
    <name evidence="10" type="primary">TIM21</name>
    <name evidence="10" type="ORF">Esi_0103_0070</name>
</gene>
<dbReference type="STRING" id="2880.D8LCH3"/>
<keyword evidence="5 8" id="KW-1133">Transmembrane helix</keyword>
<protein>
    <recommendedName>
        <fullName evidence="8">Mitochondrial import inner membrane translocase subunit Tim21</fullName>
    </recommendedName>
</protein>
<evidence type="ECO:0000256" key="2">
    <source>
        <dbReference type="ARBA" id="ARBA00010867"/>
    </source>
</evidence>
<evidence type="ECO:0000313" key="10">
    <source>
        <dbReference type="EMBL" id="CBN78209.1"/>
    </source>
</evidence>
<keyword evidence="11" id="KW-1185">Reference proteome</keyword>
<dbReference type="InterPro" id="IPR038552">
    <property type="entry name" value="Tim21_IMS_sf"/>
</dbReference>
<organism evidence="10 11">
    <name type="scientific">Ectocarpus siliculosus</name>
    <name type="common">Brown alga</name>
    <name type="synonym">Conferva siliculosa</name>
    <dbReference type="NCBI Taxonomy" id="2880"/>
    <lineage>
        <taxon>Eukaryota</taxon>
        <taxon>Sar</taxon>
        <taxon>Stramenopiles</taxon>
        <taxon>Ochrophyta</taxon>
        <taxon>PX clade</taxon>
        <taxon>Phaeophyceae</taxon>
        <taxon>Ectocarpales</taxon>
        <taxon>Ectocarpaceae</taxon>
        <taxon>Ectocarpus</taxon>
    </lineage>
</organism>
<dbReference type="Proteomes" id="UP000002630">
    <property type="component" value="Linkage Group LG27"/>
</dbReference>
<feature type="compositionally biased region" description="Acidic residues" evidence="9">
    <location>
        <begin position="27"/>
        <end position="38"/>
    </location>
</feature>
<accession>D8LCH3</accession>
<comment type="subcellular location">
    <subcellularLocation>
        <location evidence="8">Mitochondrion inner membrane</location>
        <topology evidence="8">Single-pass membrane protein</topology>
    </subcellularLocation>
    <subcellularLocation>
        <location evidence="1">Mitochondrion membrane</location>
        <topology evidence="1">Single-pass membrane protein</topology>
    </subcellularLocation>
</comment>
<dbReference type="PANTHER" id="PTHR13032:SF6">
    <property type="entry name" value="MITOCHONDRIAL IMPORT INNER MEMBRANE TRANSLOCASE SUBUNIT TIM21"/>
    <property type="match status" value="1"/>
</dbReference>
<name>D8LCH3_ECTSI</name>
<evidence type="ECO:0000256" key="8">
    <source>
        <dbReference type="RuleBase" id="RU367142"/>
    </source>
</evidence>